<organism evidence="2 3">
    <name type="scientific">Hoeflea halophila</name>
    <dbReference type="NCBI Taxonomy" id="714899"/>
    <lineage>
        <taxon>Bacteria</taxon>
        <taxon>Pseudomonadati</taxon>
        <taxon>Pseudomonadota</taxon>
        <taxon>Alphaproteobacteria</taxon>
        <taxon>Hyphomicrobiales</taxon>
        <taxon>Rhizobiaceae</taxon>
        <taxon>Hoeflea</taxon>
    </lineage>
</organism>
<evidence type="ECO:0000313" key="2">
    <source>
        <dbReference type="EMBL" id="SOE13527.1"/>
    </source>
</evidence>
<reference evidence="3" key="1">
    <citation type="submission" date="2017-08" db="EMBL/GenBank/DDBJ databases">
        <authorList>
            <person name="Varghese N."/>
            <person name="Submissions S."/>
        </authorList>
    </citation>
    <scope>NUCLEOTIDE SEQUENCE [LARGE SCALE GENOMIC DNA]</scope>
    <source>
        <strain evidence="3">KCTC 23107</strain>
    </source>
</reference>
<keyword evidence="3" id="KW-1185">Reference proteome</keyword>
<dbReference type="EMBL" id="OCPC01000001">
    <property type="protein sequence ID" value="SOE13527.1"/>
    <property type="molecule type" value="Genomic_DNA"/>
</dbReference>
<name>A0A286I0L9_9HYPH</name>
<dbReference type="Proteomes" id="UP000219465">
    <property type="component" value="Unassembled WGS sequence"/>
</dbReference>
<dbReference type="SUPFAM" id="SSF143100">
    <property type="entry name" value="TTHA1013/TTHA0281-like"/>
    <property type="match status" value="1"/>
</dbReference>
<dbReference type="RefSeq" id="WP_097105465.1">
    <property type="nucleotide sequence ID" value="NZ_OCPC01000001.1"/>
</dbReference>
<proteinExistence type="predicted"/>
<protein>
    <submittedName>
        <fullName evidence="2">HicB-like antitoxin of HicAB toxin-antitoxin system</fullName>
    </submittedName>
</protein>
<accession>A0A286I0L9</accession>
<evidence type="ECO:0000313" key="3">
    <source>
        <dbReference type="Proteomes" id="UP000219465"/>
    </source>
</evidence>
<gene>
    <name evidence="2" type="ORF">SAMN05877838_0932</name>
</gene>
<evidence type="ECO:0000259" key="1">
    <source>
        <dbReference type="Pfam" id="PF15919"/>
    </source>
</evidence>
<dbReference type="InterPro" id="IPR031807">
    <property type="entry name" value="HicB-like"/>
</dbReference>
<feature type="domain" description="HicB-like antitoxin of toxin-antitoxin system" evidence="1">
    <location>
        <begin position="4"/>
        <end position="73"/>
    </location>
</feature>
<dbReference type="Gene3D" id="3.30.160.250">
    <property type="match status" value="1"/>
</dbReference>
<sequence length="92" mass="9862">MVYYITLVHKEPDSGYCISFPDVPGITAVADTLDDAMREAATALAFAFEDWEGELPAPRTLDALRQDEDFLALSVDAVVAAVAPASNLEDAT</sequence>
<dbReference type="Pfam" id="PF15919">
    <property type="entry name" value="HicB_lk_antitox"/>
    <property type="match status" value="1"/>
</dbReference>
<dbReference type="AlphaFoldDB" id="A0A286I0L9"/>
<dbReference type="OrthoDB" id="9807959at2"/>
<dbReference type="InterPro" id="IPR035069">
    <property type="entry name" value="TTHA1013/TTHA0281-like"/>
</dbReference>